<evidence type="ECO:0000259" key="1">
    <source>
        <dbReference type="Pfam" id="PF14096"/>
    </source>
</evidence>
<feature type="domain" description="DUF4274" evidence="1">
    <location>
        <begin position="22"/>
        <end position="95"/>
    </location>
</feature>
<dbReference type="EMBL" id="JBDJOF010000008">
    <property type="protein sequence ID" value="MEN5389443.1"/>
    <property type="molecule type" value="Genomic_DNA"/>
</dbReference>
<dbReference type="Pfam" id="PF14096">
    <property type="entry name" value="DUF4274"/>
    <property type="match status" value="2"/>
</dbReference>
<keyword evidence="3" id="KW-1185">Reference proteome</keyword>
<name>A0ABV0C502_9GAMM</name>
<feature type="domain" description="DUF4274" evidence="1">
    <location>
        <begin position="203"/>
        <end position="260"/>
    </location>
</feature>
<accession>A0ABV0C502</accession>
<organism evidence="2 3">
    <name type="scientific">Stenotrophomonas hibiscicola</name>
    <dbReference type="NCBI Taxonomy" id="86189"/>
    <lineage>
        <taxon>Bacteria</taxon>
        <taxon>Pseudomonadati</taxon>
        <taxon>Pseudomonadota</taxon>
        <taxon>Gammaproteobacteria</taxon>
        <taxon>Lysobacterales</taxon>
        <taxon>Lysobacteraceae</taxon>
        <taxon>Stenotrophomonas</taxon>
        <taxon>Stenotrophomonas maltophilia group</taxon>
    </lineage>
</organism>
<comment type="caution">
    <text evidence="2">The sequence shown here is derived from an EMBL/GenBank/DDBJ whole genome shotgun (WGS) entry which is preliminary data.</text>
</comment>
<dbReference type="InterPro" id="IPR025369">
    <property type="entry name" value="DUF4274"/>
</dbReference>
<protein>
    <submittedName>
        <fullName evidence="2">DUF4274 domain-containing protein</fullName>
    </submittedName>
</protein>
<gene>
    <name evidence="2" type="ORF">ABE587_06360</name>
</gene>
<dbReference type="Proteomes" id="UP001400166">
    <property type="component" value="Unassembled WGS sequence"/>
</dbReference>
<proteinExistence type="predicted"/>
<sequence length="331" mass="36327">MTPDDYHASCSRLLQDYLHTASPEQRHIYVARRNYDDSPDVLAWLAEQRDLDRATALLMHASLGAGRFAQYTDASEVPGHEQAAYALVRRIEQRCLDGFYADHGLDFEPFAEAVDDAYDDGLPFPIAQQLHDLAAAFEPERGPALGDAAAGDVDIWAEVVPPALSPVATASDPGWPPLVSFLQQATPQQRHQLMLFADTHTLSDALQWLLEQPSLAASSALALYWNLGASWYVPFATVDDVPASHRHTAAVLRGIEQRLAEGGYADQGLGFDLAQNRPRFPARWPGRPVLRAVPEAMWLPRDGQIVEESDEVDFISGLPEKVAGALAQARG</sequence>
<reference evidence="2 3" key="1">
    <citation type="submission" date="2024-04" db="EMBL/GenBank/DDBJ databases">
        <title>WGS of bacteria from Torrens River.</title>
        <authorList>
            <person name="Wyrsch E.R."/>
            <person name="Drigo B."/>
        </authorList>
    </citation>
    <scope>NUCLEOTIDE SEQUENCE [LARGE SCALE GENOMIC DNA]</scope>
    <source>
        <strain evidence="2 3">TWI153</strain>
    </source>
</reference>
<evidence type="ECO:0000313" key="2">
    <source>
        <dbReference type="EMBL" id="MEN5389443.1"/>
    </source>
</evidence>
<dbReference type="RefSeq" id="WP_346469488.1">
    <property type="nucleotide sequence ID" value="NZ_JBDJOF010000008.1"/>
</dbReference>
<evidence type="ECO:0000313" key="3">
    <source>
        <dbReference type="Proteomes" id="UP001400166"/>
    </source>
</evidence>